<protein>
    <recommendedName>
        <fullName evidence="3">TIGR02646 family protein</fullName>
    </recommendedName>
</protein>
<accession>A0A7Y6PGU1</accession>
<dbReference type="Proteomes" id="UP000524321">
    <property type="component" value="Unassembled WGS sequence"/>
</dbReference>
<evidence type="ECO:0008006" key="3">
    <source>
        <dbReference type="Google" id="ProtNLM"/>
    </source>
</evidence>
<organism evidence="1 2">
    <name type="scientific">Phocaeicola vulgatus</name>
    <name type="common">Bacteroides vulgatus</name>
    <dbReference type="NCBI Taxonomy" id="821"/>
    <lineage>
        <taxon>Bacteria</taxon>
        <taxon>Pseudomonadati</taxon>
        <taxon>Bacteroidota</taxon>
        <taxon>Bacteroidia</taxon>
        <taxon>Bacteroidales</taxon>
        <taxon>Bacteroidaceae</taxon>
        <taxon>Phocaeicola</taxon>
    </lineage>
</organism>
<proteinExistence type="predicted"/>
<gene>
    <name evidence="1" type="ORF">HUV05_19025</name>
</gene>
<sequence length="232" mass="27598">MQFINKFKYKRKGHRIIKAFIKDKWNNDIQRYVNLNYNELKRIKAFKYLLLKEQQGFCCYCMRKIPFNEVTLEHVMPHHLEDKKRKEEVKYYSKFGRLKRGKIYYCPDKEIPISPKLHTPPYPHCIAHENLVASCQGKVFEGGEKYILHKCCNNFRGNDKIVPLFFIPRAAEIVRYEIDGTLTYFEKYESTISSLNLMHSTLIFMRKIWAKIVINLSLIHISEPTRLSAGNL</sequence>
<reference evidence="1 2" key="2">
    <citation type="submission" date="2020-07" db="EMBL/GenBank/DDBJ databases">
        <title>Bacterial metabolism rescues the inhibition of intestinal drug absorption by food and drug additives.</title>
        <authorList>
            <person name="Zou L."/>
            <person name="Spanogiannopoulos P."/>
            <person name="Chien H.-C."/>
            <person name="Pieper L.M."/>
            <person name="Cai W."/>
            <person name="Khuri N."/>
            <person name="Pottel J."/>
            <person name="Vora B."/>
            <person name="Ni Z."/>
            <person name="Tsakalozou E."/>
            <person name="Zhang W."/>
            <person name="Shoichet B.K."/>
            <person name="Giacomini K.M."/>
            <person name="Turnbaugh P.J."/>
        </authorList>
    </citation>
    <scope>NUCLEOTIDE SEQUENCE [LARGE SCALE GENOMIC DNA]</scope>
    <source>
        <strain evidence="1 2">B33</strain>
    </source>
</reference>
<name>A0A7Y6PGU1_PHOVU</name>
<reference evidence="1 2" key="1">
    <citation type="submission" date="2020-04" db="EMBL/GenBank/DDBJ databases">
        <authorList>
            <person name="Pieper L."/>
        </authorList>
    </citation>
    <scope>NUCLEOTIDE SEQUENCE [LARGE SCALE GENOMIC DNA]</scope>
    <source>
        <strain evidence="1 2">B33</strain>
    </source>
</reference>
<dbReference type="EMBL" id="JABWDJ010000116">
    <property type="protein sequence ID" value="NVB75579.1"/>
    <property type="molecule type" value="Genomic_DNA"/>
</dbReference>
<evidence type="ECO:0000313" key="1">
    <source>
        <dbReference type="EMBL" id="NVB75579.1"/>
    </source>
</evidence>
<evidence type="ECO:0000313" key="2">
    <source>
        <dbReference type="Proteomes" id="UP000524321"/>
    </source>
</evidence>
<dbReference type="AlphaFoldDB" id="A0A7Y6PGU1"/>
<feature type="non-terminal residue" evidence="1">
    <location>
        <position position="232"/>
    </location>
</feature>
<comment type="caution">
    <text evidence="1">The sequence shown here is derived from an EMBL/GenBank/DDBJ whole genome shotgun (WGS) entry which is preliminary data.</text>
</comment>